<dbReference type="InterPro" id="IPR036390">
    <property type="entry name" value="WH_DNA-bd_sf"/>
</dbReference>
<organism evidence="5 6">
    <name type="scientific">Rhizobium deserti</name>
    <dbReference type="NCBI Taxonomy" id="2547961"/>
    <lineage>
        <taxon>Bacteria</taxon>
        <taxon>Pseudomonadati</taxon>
        <taxon>Pseudomonadota</taxon>
        <taxon>Alphaproteobacteria</taxon>
        <taxon>Hyphomicrobiales</taxon>
        <taxon>Rhizobiaceae</taxon>
        <taxon>Rhizobium/Agrobacterium group</taxon>
        <taxon>Rhizobium</taxon>
    </lineage>
</organism>
<feature type="domain" description="HTH marR-type" evidence="4">
    <location>
        <begin position="26"/>
        <end position="158"/>
    </location>
</feature>
<dbReference type="InterPro" id="IPR000835">
    <property type="entry name" value="HTH_MarR-typ"/>
</dbReference>
<dbReference type="Gene3D" id="1.10.10.10">
    <property type="entry name" value="Winged helix-like DNA-binding domain superfamily/Winged helix DNA-binding domain"/>
    <property type="match status" value="1"/>
</dbReference>
<dbReference type="GO" id="GO:0006950">
    <property type="term" value="P:response to stress"/>
    <property type="evidence" value="ECO:0007669"/>
    <property type="project" value="TreeGrafter"/>
</dbReference>
<dbReference type="SUPFAM" id="SSF46785">
    <property type="entry name" value="Winged helix' DNA-binding domain"/>
    <property type="match status" value="1"/>
</dbReference>
<comment type="caution">
    <text evidence="5">The sequence shown here is derived from an EMBL/GenBank/DDBJ whole genome shotgun (WGS) entry which is preliminary data.</text>
</comment>
<proteinExistence type="predicted"/>
<dbReference type="GO" id="GO:0003700">
    <property type="term" value="F:DNA-binding transcription factor activity"/>
    <property type="evidence" value="ECO:0007669"/>
    <property type="project" value="InterPro"/>
</dbReference>
<dbReference type="GO" id="GO:0003677">
    <property type="term" value="F:DNA binding"/>
    <property type="evidence" value="ECO:0007669"/>
    <property type="project" value="UniProtKB-KW"/>
</dbReference>
<dbReference type="Pfam" id="PF12802">
    <property type="entry name" value="MarR_2"/>
    <property type="match status" value="1"/>
</dbReference>
<evidence type="ECO:0000259" key="4">
    <source>
        <dbReference type="PROSITE" id="PS50995"/>
    </source>
</evidence>
<dbReference type="AlphaFoldDB" id="A0A4R5UMA4"/>
<accession>A0A4R5UMA4</accession>
<dbReference type="PANTHER" id="PTHR33164:SF44">
    <property type="entry name" value="TRANSCRIPTIONAL REGULATORY PROTEIN"/>
    <property type="match status" value="1"/>
</dbReference>
<protein>
    <submittedName>
        <fullName evidence="5">MarR family transcriptional regulator</fullName>
    </submittedName>
</protein>
<dbReference type="EMBL" id="SMTL01000001">
    <property type="protein sequence ID" value="TDK38993.1"/>
    <property type="molecule type" value="Genomic_DNA"/>
</dbReference>
<evidence type="ECO:0000256" key="2">
    <source>
        <dbReference type="ARBA" id="ARBA00023125"/>
    </source>
</evidence>
<sequence length="176" mass="20081">MPPASTGKSAKRVLPPMPAVDEAQIDFEAIELLFFAYRDFVSDPDAILANLGMGRAHHRVVYFVCRQPGMMVTDLLDTLQITKQSLARVLKHLIDMGYIRQMAGAKDRRQRRLYPTLAGRELALALSEPQSRRIARAMEALTPEMRQHVKLFLQRMRGRDPNIELPVRDLDESQDL</sequence>
<evidence type="ECO:0000256" key="3">
    <source>
        <dbReference type="ARBA" id="ARBA00023163"/>
    </source>
</evidence>
<dbReference type="Proteomes" id="UP000295238">
    <property type="component" value="Unassembled WGS sequence"/>
</dbReference>
<keyword evidence="6" id="KW-1185">Reference proteome</keyword>
<dbReference type="InterPro" id="IPR039422">
    <property type="entry name" value="MarR/SlyA-like"/>
</dbReference>
<keyword evidence="1" id="KW-0805">Transcription regulation</keyword>
<keyword evidence="2" id="KW-0238">DNA-binding</keyword>
<evidence type="ECO:0000313" key="6">
    <source>
        <dbReference type="Proteomes" id="UP000295238"/>
    </source>
</evidence>
<dbReference type="SMART" id="SM00347">
    <property type="entry name" value="HTH_MARR"/>
    <property type="match status" value="1"/>
</dbReference>
<reference evidence="5 6" key="1">
    <citation type="submission" date="2019-03" db="EMBL/GenBank/DDBJ databases">
        <title>Rhizobium sp. nov., an bacterium isolated from biocrust in Mu Us Desert.</title>
        <authorList>
            <person name="Lixiong L."/>
        </authorList>
    </citation>
    <scope>NUCLEOTIDE SEQUENCE [LARGE SCALE GENOMIC DNA]</scope>
    <source>
        <strain evidence="5 6">SPY-1</strain>
    </source>
</reference>
<evidence type="ECO:0000313" key="5">
    <source>
        <dbReference type="EMBL" id="TDK38993.1"/>
    </source>
</evidence>
<keyword evidence="3" id="KW-0804">Transcription</keyword>
<evidence type="ECO:0000256" key="1">
    <source>
        <dbReference type="ARBA" id="ARBA00023015"/>
    </source>
</evidence>
<dbReference type="InterPro" id="IPR036388">
    <property type="entry name" value="WH-like_DNA-bd_sf"/>
</dbReference>
<name>A0A4R5UMA4_9HYPH</name>
<gene>
    <name evidence="5" type="ORF">E2F50_02305</name>
</gene>
<dbReference type="PROSITE" id="PS01117">
    <property type="entry name" value="HTH_MARR_1"/>
    <property type="match status" value="1"/>
</dbReference>
<dbReference type="PANTHER" id="PTHR33164">
    <property type="entry name" value="TRANSCRIPTIONAL REGULATOR, MARR FAMILY"/>
    <property type="match status" value="1"/>
</dbReference>
<dbReference type="PROSITE" id="PS50995">
    <property type="entry name" value="HTH_MARR_2"/>
    <property type="match status" value="1"/>
</dbReference>
<dbReference type="InterPro" id="IPR023187">
    <property type="entry name" value="Tscrpt_reg_MarR-type_CS"/>
</dbReference>